<keyword evidence="3" id="KW-1185">Reference proteome</keyword>
<sequence>MKLVRNRRRGFSLIELLVVIAIILVIVAIAIPKMDAALANAREMAAIGHVRTILTAQTQYASQYGKFAERLSQLGPPASGGTGPDGANLISGDLAGGRKSGFLFQLSVAGEGYAIQAVPAVFGGTGRRTFYSDQTMVIRQNWGGEPATAQSPEIP</sequence>
<reference evidence="2 3" key="1">
    <citation type="submission" date="2020-10" db="EMBL/GenBank/DDBJ databases">
        <title>Complete genome sequence of Paludibaculum fermentans P105T, a facultatively anaerobic acidobacterium capable of dissimilatory Fe(III) reduction.</title>
        <authorList>
            <person name="Dedysh S.N."/>
            <person name="Beletsky A.V."/>
            <person name="Kulichevskaya I.S."/>
            <person name="Mardanov A.V."/>
            <person name="Ravin N.V."/>
        </authorList>
    </citation>
    <scope>NUCLEOTIDE SEQUENCE [LARGE SCALE GENOMIC DNA]</scope>
    <source>
        <strain evidence="2 3">P105</strain>
    </source>
</reference>
<dbReference type="Proteomes" id="UP000593892">
    <property type="component" value="Chromosome"/>
</dbReference>
<dbReference type="RefSeq" id="WP_194448280.1">
    <property type="nucleotide sequence ID" value="NZ_CP063849.1"/>
</dbReference>
<keyword evidence="1" id="KW-1133">Transmembrane helix</keyword>
<feature type="transmembrane region" description="Helical" evidence="1">
    <location>
        <begin position="12"/>
        <end position="31"/>
    </location>
</feature>
<dbReference type="NCBIfam" id="TIGR02532">
    <property type="entry name" value="IV_pilin_GFxxxE"/>
    <property type="match status" value="1"/>
</dbReference>
<evidence type="ECO:0000313" key="2">
    <source>
        <dbReference type="EMBL" id="QOY86611.1"/>
    </source>
</evidence>
<dbReference type="EMBL" id="CP063849">
    <property type="protein sequence ID" value="QOY86611.1"/>
    <property type="molecule type" value="Genomic_DNA"/>
</dbReference>
<dbReference type="InterPro" id="IPR045584">
    <property type="entry name" value="Pilin-like"/>
</dbReference>
<dbReference type="PANTHER" id="PTHR30093">
    <property type="entry name" value="GENERAL SECRETION PATHWAY PROTEIN G"/>
    <property type="match status" value="1"/>
</dbReference>
<dbReference type="InterPro" id="IPR012902">
    <property type="entry name" value="N_methyl_site"/>
</dbReference>
<accession>A0A7S7NN09</accession>
<dbReference type="Gene3D" id="3.30.700.10">
    <property type="entry name" value="Glycoprotein, Type 4 Pilin"/>
    <property type="match status" value="1"/>
</dbReference>
<protein>
    <submittedName>
        <fullName evidence="2">Prepilin-type N-terminal cleavage/methylation domain-containing protein</fullName>
    </submittedName>
</protein>
<organism evidence="2 3">
    <name type="scientific">Paludibaculum fermentans</name>
    <dbReference type="NCBI Taxonomy" id="1473598"/>
    <lineage>
        <taxon>Bacteria</taxon>
        <taxon>Pseudomonadati</taxon>
        <taxon>Acidobacteriota</taxon>
        <taxon>Terriglobia</taxon>
        <taxon>Bryobacterales</taxon>
        <taxon>Bryobacteraceae</taxon>
        <taxon>Paludibaculum</taxon>
    </lineage>
</organism>
<dbReference type="SUPFAM" id="SSF54523">
    <property type="entry name" value="Pili subunits"/>
    <property type="match status" value="1"/>
</dbReference>
<evidence type="ECO:0000313" key="3">
    <source>
        <dbReference type="Proteomes" id="UP000593892"/>
    </source>
</evidence>
<dbReference type="PROSITE" id="PS00409">
    <property type="entry name" value="PROKAR_NTER_METHYL"/>
    <property type="match status" value="1"/>
</dbReference>
<gene>
    <name evidence="2" type="ORF">IRI77_28030</name>
</gene>
<keyword evidence="1" id="KW-0472">Membrane</keyword>
<name>A0A7S7NN09_PALFE</name>
<dbReference type="KEGG" id="pfer:IRI77_28030"/>
<dbReference type="AlphaFoldDB" id="A0A7S7NN09"/>
<dbReference type="Pfam" id="PF07963">
    <property type="entry name" value="N_methyl"/>
    <property type="match status" value="1"/>
</dbReference>
<keyword evidence="1" id="KW-0812">Transmembrane</keyword>
<proteinExistence type="predicted"/>
<evidence type="ECO:0000256" key="1">
    <source>
        <dbReference type="SAM" id="Phobius"/>
    </source>
</evidence>